<dbReference type="Pfam" id="PF03441">
    <property type="entry name" value="FAD_binding_7"/>
    <property type="match status" value="1"/>
</dbReference>
<reference evidence="8 9" key="1">
    <citation type="submission" date="2019-11" db="EMBL/GenBank/DDBJ databases">
        <authorList>
            <person name="Dong K."/>
        </authorList>
    </citation>
    <scope>NUCLEOTIDE SEQUENCE [LARGE SCALE GENOMIC DNA]</scope>
    <source>
        <strain evidence="8 9">DK608</strain>
    </source>
</reference>
<dbReference type="PANTHER" id="PTHR11455">
    <property type="entry name" value="CRYPTOCHROME"/>
    <property type="match status" value="1"/>
</dbReference>
<dbReference type="Pfam" id="PF00875">
    <property type="entry name" value="DNA_photolyase"/>
    <property type="match status" value="1"/>
</dbReference>
<comment type="similarity">
    <text evidence="6">Belongs to the DNA photolyase family.</text>
</comment>
<evidence type="ECO:0000256" key="3">
    <source>
        <dbReference type="ARBA" id="ARBA00022827"/>
    </source>
</evidence>
<evidence type="ECO:0000256" key="4">
    <source>
        <dbReference type="PIRSR" id="PIRSR602081-1"/>
    </source>
</evidence>
<evidence type="ECO:0000313" key="8">
    <source>
        <dbReference type="EMBL" id="MTH62788.1"/>
    </source>
</evidence>
<dbReference type="GO" id="GO:0071949">
    <property type="term" value="F:FAD binding"/>
    <property type="evidence" value="ECO:0007669"/>
    <property type="project" value="TreeGrafter"/>
</dbReference>
<dbReference type="InterPro" id="IPR002081">
    <property type="entry name" value="Cryptochrome/DNA_photolyase_1"/>
</dbReference>
<dbReference type="SUPFAM" id="SSF52425">
    <property type="entry name" value="Cryptochrome/photolyase, N-terminal domain"/>
    <property type="match status" value="1"/>
</dbReference>
<dbReference type="Gene3D" id="1.10.579.10">
    <property type="entry name" value="DNA Cyclobutane Dipyrimidine Photolyase, subunit A, domain 3"/>
    <property type="match status" value="1"/>
</dbReference>
<dbReference type="PANTHER" id="PTHR11455:SF9">
    <property type="entry name" value="CRYPTOCHROME CIRCADIAN CLOCK 5 ISOFORM X1"/>
    <property type="match status" value="1"/>
</dbReference>
<comment type="cofactor">
    <cofactor evidence="1">
        <name>(6R)-5,10-methylene-5,6,7,8-tetrahydrofolate</name>
        <dbReference type="ChEBI" id="CHEBI:15636"/>
    </cofactor>
</comment>
<comment type="caution">
    <text evidence="8">The sequence shown here is derived from an EMBL/GenBank/DDBJ whole genome shotgun (WGS) entry which is preliminary data.</text>
</comment>
<proteinExistence type="inferred from homology"/>
<evidence type="ECO:0000256" key="6">
    <source>
        <dbReference type="RuleBase" id="RU004182"/>
    </source>
</evidence>
<accession>A0A6L6IT42</accession>
<organism evidence="8 9">
    <name type="scientific">Paracoccus shanxieyensis</name>
    <dbReference type="NCBI Taxonomy" id="2675752"/>
    <lineage>
        <taxon>Bacteria</taxon>
        <taxon>Pseudomonadati</taxon>
        <taxon>Pseudomonadota</taxon>
        <taxon>Alphaproteobacteria</taxon>
        <taxon>Rhodobacterales</taxon>
        <taxon>Paracoccaceae</taxon>
        <taxon>Paracoccus</taxon>
    </lineage>
</organism>
<evidence type="ECO:0000256" key="1">
    <source>
        <dbReference type="ARBA" id="ARBA00001932"/>
    </source>
</evidence>
<dbReference type="EMBL" id="WMII01000001">
    <property type="protein sequence ID" value="MTH62788.1"/>
    <property type="molecule type" value="Genomic_DNA"/>
</dbReference>
<keyword evidence="3 4" id="KW-0274">FAD</keyword>
<dbReference type="GO" id="GO:0003677">
    <property type="term" value="F:DNA binding"/>
    <property type="evidence" value="ECO:0007669"/>
    <property type="project" value="TreeGrafter"/>
</dbReference>
<feature type="site" description="Electron transfer via tryptophanyl radical" evidence="5">
    <location>
        <position position="386"/>
    </location>
</feature>
<keyword evidence="6" id="KW-0157">Chromophore</keyword>
<dbReference type="InterPro" id="IPR014729">
    <property type="entry name" value="Rossmann-like_a/b/a_fold"/>
</dbReference>
<dbReference type="SUPFAM" id="SSF48173">
    <property type="entry name" value="Cryptochrome/photolyase FAD-binding domain"/>
    <property type="match status" value="1"/>
</dbReference>
<evidence type="ECO:0000313" key="9">
    <source>
        <dbReference type="Proteomes" id="UP000478740"/>
    </source>
</evidence>
<dbReference type="Gene3D" id="1.25.40.80">
    <property type="match status" value="1"/>
</dbReference>
<dbReference type="Gene3D" id="3.40.50.620">
    <property type="entry name" value="HUPs"/>
    <property type="match status" value="1"/>
</dbReference>
<dbReference type="PROSITE" id="PS51645">
    <property type="entry name" value="PHR_CRY_ALPHA_BETA"/>
    <property type="match status" value="1"/>
</dbReference>
<evidence type="ECO:0000256" key="5">
    <source>
        <dbReference type="PIRSR" id="PIRSR602081-2"/>
    </source>
</evidence>
<evidence type="ECO:0000256" key="2">
    <source>
        <dbReference type="ARBA" id="ARBA00022630"/>
    </source>
</evidence>
<name>A0A6L6IT42_9RHOB</name>
<keyword evidence="2 4" id="KW-0285">Flavoprotein</keyword>
<dbReference type="InterPro" id="IPR036134">
    <property type="entry name" value="Crypto/Photolyase_FAD-like_sf"/>
</dbReference>
<dbReference type="GO" id="GO:0003904">
    <property type="term" value="F:deoxyribodipyrimidine photo-lyase activity"/>
    <property type="evidence" value="ECO:0007669"/>
    <property type="project" value="TreeGrafter"/>
</dbReference>
<comment type="cofactor">
    <cofactor evidence="4">
        <name>FAD</name>
        <dbReference type="ChEBI" id="CHEBI:57692"/>
    </cofactor>
    <text evidence="4">Binds 1 FAD per subunit.</text>
</comment>
<dbReference type="Proteomes" id="UP000478740">
    <property type="component" value="Unassembled WGS sequence"/>
</dbReference>
<feature type="binding site" evidence="4">
    <location>
        <begin position="399"/>
        <end position="401"/>
    </location>
    <ligand>
        <name>FAD</name>
        <dbReference type="ChEBI" id="CHEBI:57692"/>
    </ligand>
</feature>
<dbReference type="PRINTS" id="PR00147">
    <property type="entry name" value="DNAPHOTLYASE"/>
</dbReference>
<feature type="domain" description="Photolyase/cryptochrome alpha/beta" evidence="7">
    <location>
        <begin position="32"/>
        <end position="156"/>
    </location>
</feature>
<feature type="site" description="Electron transfer via tryptophanyl radical" evidence="5">
    <location>
        <position position="409"/>
    </location>
</feature>
<gene>
    <name evidence="8" type="ORF">GL284_00730</name>
</gene>
<dbReference type="GO" id="GO:0009416">
    <property type="term" value="P:response to light stimulus"/>
    <property type="evidence" value="ECO:0007669"/>
    <property type="project" value="TreeGrafter"/>
</dbReference>
<feature type="site" description="Electron transfer via tryptophanyl radical" evidence="5">
    <location>
        <position position="333"/>
    </location>
</feature>
<dbReference type="AlphaFoldDB" id="A0A6L6IT42"/>
<keyword evidence="9" id="KW-1185">Reference proteome</keyword>
<protein>
    <submittedName>
        <fullName evidence="8">Deoxyribodipyrimidine photo-lyase</fullName>
    </submittedName>
</protein>
<dbReference type="InterPro" id="IPR006050">
    <property type="entry name" value="DNA_photolyase_N"/>
</dbReference>
<sequence>MARPEPLWHVRFSATRCIGIGVQVQHLWNQPMTTIFWLCRDFRLSDNPALAAAAKDGPIAPVFVIDSALMDQGAASRWRLQRGLAAFDTALREKTGHGVTILRGEASDVLPKLARQIGAGAIHASDWPCAPMRKAQDALRKALGDVTLCLHAGHLLIHPRMIRTKTGGSYKVYTPFARAVREAGPDKPVNRPRDIAIAADLPKGEDLAKLNLAPDMRSGAAVLDRHALPAGEDAAATRLERFLDHAKGYGEGRDRLDMDVTSGLAEALALGEISPRTVWARSMARIQDDRTSADDARKFLSEVLWREFAWHLLVEFPQMDSRNWREDWMEFPWRPRGAGLEAWQQARTGIPAVDAGLREMRVTGRMHNRVRMIVASYLTKHLMIDWRAGLRHFADSLTDWDPASNAMNWQWVAGSGPDASPFFRIFNPVTQAEKFDPKGAYRRRWLLGYDGSTADTARDYFDAIPKGWEVPDAYKSGDAQRKLAERRVAALDAYGQMREKLQSL</sequence>
<evidence type="ECO:0000259" key="7">
    <source>
        <dbReference type="PROSITE" id="PS51645"/>
    </source>
</evidence>
<dbReference type="InterPro" id="IPR005101">
    <property type="entry name" value="Cryptochr/Photolyase_FAD-bd"/>
</dbReference>
<dbReference type="InterPro" id="IPR036155">
    <property type="entry name" value="Crypto/Photolyase_N_sf"/>
</dbReference>
<feature type="binding site" evidence="4">
    <location>
        <position position="299"/>
    </location>
    <ligand>
        <name>FAD</name>
        <dbReference type="ChEBI" id="CHEBI:57692"/>
    </ligand>
</feature>
<feature type="binding site" evidence="4">
    <location>
        <position position="249"/>
    </location>
    <ligand>
        <name>FAD</name>
        <dbReference type="ChEBI" id="CHEBI:57692"/>
    </ligand>
</feature>